<evidence type="ECO:0000256" key="6">
    <source>
        <dbReference type="ARBA" id="ARBA00022741"/>
    </source>
</evidence>
<comment type="pathway">
    <text evidence="2 9 10">Cell wall biogenesis; peptidoglycan biosynthesis.</text>
</comment>
<keyword evidence="14" id="KW-1185">Reference proteome</keyword>
<dbReference type="EC" id="6.3.2.9" evidence="9 10"/>
<evidence type="ECO:0000256" key="4">
    <source>
        <dbReference type="ARBA" id="ARBA00022598"/>
    </source>
</evidence>
<dbReference type="Gene3D" id="3.40.50.720">
    <property type="entry name" value="NAD(P)-binding Rossmann-like Domain"/>
    <property type="match status" value="1"/>
</dbReference>
<dbReference type="InterPro" id="IPR005762">
    <property type="entry name" value="MurD"/>
</dbReference>
<keyword evidence="3 9" id="KW-0963">Cytoplasm</keyword>
<evidence type="ECO:0000259" key="12">
    <source>
        <dbReference type="Pfam" id="PF08245"/>
    </source>
</evidence>
<dbReference type="Gene3D" id="3.90.190.20">
    <property type="entry name" value="Mur ligase, C-terminal domain"/>
    <property type="match status" value="1"/>
</dbReference>
<feature type="domain" description="Mur ligase central" evidence="12">
    <location>
        <begin position="153"/>
        <end position="348"/>
    </location>
</feature>
<evidence type="ECO:0000256" key="7">
    <source>
        <dbReference type="ARBA" id="ARBA00022840"/>
    </source>
</evidence>
<dbReference type="Pfam" id="PF08245">
    <property type="entry name" value="Mur_ligase_M"/>
    <property type="match status" value="1"/>
</dbReference>
<comment type="similarity">
    <text evidence="9">Belongs to the MurCDEF family.</text>
</comment>
<keyword evidence="4 9" id="KW-0436">Ligase</keyword>
<dbReference type="EMBL" id="JBFNQN010000001">
    <property type="protein sequence ID" value="MEW9263487.1"/>
    <property type="molecule type" value="Genomic_DNA"/>
</dbReference>
<sequence length="527" mass="56069">MPEPRVFESWLGNPNPRADDTDRVRELRHLTSRWKGLRTLVTGIGLSGFAAADALLEVGAEVVVVDSATGEAQRENAQLLEVLGASVLLGPQHVDAPPRPWDGFDLVVTSPGWHPDAPLLVSAALAGVPVWGDVELAWRMRPETGAAPWLTLTGTNGKTTVVEMLASMLRAAGLRATSAGNVGTPLVEALRHPHAFEVLAVELSSYQLHWLSTDLENSLHPQASAVLNIAPDHLDWHGSLEAYALAKGRIYQGTEVACVYNVADPRTEDLVREADVVEGARAVGFTRSAPRLSMLGLVEDVLCDRAFVEQRQSHAAELCSLADLRPEGSSDPVAPHTVENVLAAAALARAHGVPQVAVRNGVLAFRPAPHRVATVLDPARTGGVRWVDDSKATNGHAANASLAAFEHVVWIAGGDAKGASFDDLVQAHAGRLRAAVLLGRDRGLVADALRRHAPEVPVVEVDLAQDGDVTTDTAHLMDLVVARAADLAAPGDTVLLAPACASWDQFRSYGHRGDEFAAAVTRRFPEA</sequence>
<evidence type="ECO:0000313" key="14">
    <source>
        <dbReference type="Proteomes" id="UP001555826"/>
    </source>
</evidence>
<keyword evidence="9 10" id="KW-0961">Cell wall biogenesis/degradation</keyword>
<comment type="function">
    <text evidence="9 10">Cell wall formation. Catalyzes the addition of glutamate to the nucleotide precursor UDP-N-acetylmuramoyl-L-alanine (UMA).</text>
</comment>
<evidence type="ECO:0000256" key="8">
    <source>
        <dbReference type="ARBA" id="ARBA00023306"/>
    </source>
</evidence>
<comment type="catalytic activity">
    <reaction evidence="9 10">
        <text>UDP-N-acetyl-alpha-D-muramoyl-L-alanine + D-glutamate + ATP = UDP-N-acetyl-alpha-D-muramoyl-L-alanyl-D-glutamate + ADP + phosphate + H(+)</text>
        <dbReference type="Rhea" id="RHEA:16429"/>
        <dbReference type="ChEBI" id="CHEBI:15378"/>
        <dbReference type="ChEBI" id="CHEBI:29986"/>
        <dbReference type="ChEBI" id="CHEBI:30616"/>
        <dbReference type="ChEBI" id="CHEBI:43474"/>
        <dbReference type="ChEBI" id="CHEBI:83898"/>
        <dbReference type="ChEBI" id="CHEBI:83900"/>
        <dbReference type="ChEBI" id="CHEBI:456216"/>
        <dbReference type="EC" id="6.3.2.9"/>
    </reaction>
</comment>
<dbReference type="RefSeq" id="WP_367636067.1">
    <property type="nucleotide sequence ID" value="NZ_JBFNQN010000001.1"/>
</dbReference>
<gene>
    <name evidence="9 13" type="primary">murD</name>
    <name evidence="13" type="ORF">AB1207_01880</name>
</gene>
<dbReference type="NCBIfam" id="TIGR01087">
    <property type="entry name" value="murD"/>
    <property type="match status" value="1"/>
</dbReference>
<keyword evidence="9 10" id="KW-0573">Peptidoglycan synthesis</keyword>
<dbReference type="SUPFAM" id="SSF53244">
    <property type="entry name" value="MurD-like peptide ligases, peptide-binding domain"/>
    <property type="match status" value="1"/>
</dbReference>
<proteinExistence type="inferred from homology"/>
<dbReference type="InterPro" id="IPR036615">
    <property type="entry name" value="Mur_ligase_C_dom_sf"/>
</dbReference>
<organism evidence="13 14">
    <name type="scientific">Kineococcus endophyticus</name>
    <dbReference type="NCBI Taxonomy" id="1181883"/>
    <lineage>
        <taxon>Bacteria</taxon>
        <taxon>Bacillati</taxon>
        <taxon>Actinomycetota</taxon>
        <taxon>Actinomycetes</taxon>
        <taxon>Kineosporiales</taxon>
        <taxon>Kineosporiaceae</taxon>
        <taxon>Kineococcus</taxon>
    </lineage>
</organism>
<feature type="binding site" evidence="9">
    <location>
        <begin position="154"/>
        <end position="160"/>
    </location>
    <ligand>
        <name>ATP</name>
        <dbReference type="ChEBI" id="CHEBI:30616"/>
    </ligand>
</feature>
<dbReference type="Proteomes" id="UP001555826">
    <property type="component" value="Unassembled WGS sequence"/>
</dbReference>
<dbReference type="InterPro" id="IPR036565">
    <property type="entry name" value="Mur-like_cat_sf"/>
</dbReference>
<dbReference type="SUPFAM" id="SSF53623">
    <property type="entry name" value="MurD-like peptide ligases, catalytic domain"/>
    <property type="match status" value="1"/>
</dbReference>
<evidence type="ECO:0000256" key="3">
    <source>
        <dbReference type="ARBA" id="ARBA00022490"/>
    </source>
</evidence>
<dbReference type="InterPro" id="IPR004101">
    <property type="entry name" value="Mur_ligase_C"/>
</dbReference>
<dbReference type="PROSITE" id="PS01011">
    <property type="entry name" value="FOLYLPOLYGLU_SYNT_1"/>
    <property type="match status" value="1"/>
</dbReference>
<name>A0ABV3P2J3_9ACTN</name>
<evidence type="ECO:0000256" key="2">
    <source>
        <dbReference type="ARBA" id="ARBA00004752"/>
    </source>
</evidence>
<feature type="domain" description="Mur ligase C-terminal" evidence="11">
    <location>
        <begin position="382"/>
        <end position="500"/>
    </location>
</feature>
<keyword evidence="7 9" id="KW-0067">ATP-binding</keyword>
<dbReference type="GO" id="GO:0008764">
    <property type="term" value="F:UDP-N-acetylmuramoylalanine-D-glutamate ligase activity"/>
    <property type="evidence" value="ECO:0007669"/>
    <property type="project" value="UniProtKB-EC"/>
</dbReference>
<evidence type="ECO:0000256" key="5">
    <source>
        <dbReference type="ARBA" id="ARBA00022618"/>
    </source>
</evidence>
<dbReference type="PANTHER" id="PTHR43692">
    <property type="entry name" value="UDP-N-ACETYLMURAMOYLALANINE--D-GLUTAMATE LIGASE"/>
    <property type="match status" value="1"/>
</dbReference>
<accession>A0ABV3P2J3</accession>
<dbReference type="InterPro" id="IPR013221">
    <property type="entry name" value="Mur_ligase_cen"/>
</dbReference>
<dbReference type="PANTHER" id="PTHR43692:SF1">
    <property type="entry name" value="UDP-N-ACETYLMURAMOYLALANINE--D-GLUTAMATE LIGASE"/>
    <property type="match status" value="1"/>
</dbReference>
<comment type="subcellular location">
    <subcellularLocation>
        <location evidence="1 9 10">Cytoplasm</location>
    </subcellularLocation>
</comment>
<evidence type="ECO:0000256" key="1">
    <source>
        <dbReference type="ARBA" id="ARBA00004496"/>
    </source>
</evidence>
<keyword evidence="5 9" id="KW-0132">Cell division</keyword>
<evidence type="ECO:0000313" key="13">
    <source>
        <dbReference type="EMBL" id="MEW9263487.1"/>
    </source>
</evidence>
<dbReference type="SUPFAM" id="SSF51984">
    <property type="entry name" value="MurCD N-terminal domain"/>
    <property type="match status" value="1"/>
</dbReference>
<dbReference type="Gene3D" id="3.40.1190.10">
    <property type="entry name" value="Mur-like, catalytic domain"/>
    <property type="match status" value="1"/>
</dbReference>
<protein>
    <recommendedName>
        <fullName evidence="9 10">UDP-N-acetylmuramoylalanine--D-glutamate ligase</fullName>
        <ecNumber evidence="9 10">6.3.2.9</ecNumber>
    </recommendedName>
    <alternativeName>
        <fullName evidence="9">D-glutamic acid-adding enzyme</fullName>
    </alternativeName>
    <alternativeName>
        <fullName evidence="9">UDP-N-acetylmuramoyl-L-alanyl-D-glutamate synthetase</fullName>
    </alternativeName>
</protein>
<evidence type="ECO:0000259" key="11">
    <source>
        <dbReference type="Pfam" id="PF02875"/>
    </source>
</evidence>
<comment type="caution">
    <text evidence="13">The sequence shown here is derived from an EMBL/GenBank/DDBJ whole genome shotgun (WGS) entry which is preliminary data.</text>
</comment>
<evidence type="ECO:0000256" key="10">
    <source>
        <dbReference type="RuleBase" id="RU003664"/>
    </source>
</evidence>
<dbReference type="Pfam" id="PF02875">
    <property type="entry name" value="Mur_ligase_C"/>
    <property type="match status" value="1"/>
</dbReference>
<dbReference type="HAMAP" id="MF_00639">
    <property type="entry name" value="MurD"/>
    <property type="match status" value="1"/>
</dbReference>
<dbReference type="InterPro" id="IPR018109">
    <property type="entry name" value="Folylpolyglutamate_synth_CS"/>
</dbReference>
<evidence type="ECO:0000256" key="9">
    <source>
        <dbReference type="HAMAP-Rule" id="MF_00639"/>
    </source>
</evidence>
<reference evidence="13 14" key="1">
    <citation type="submission" date="2024-07" db="EMBL/GenBank/DDBJ databases">
        <authorList>
            <person name="Thanompreechachai J."/>
            <person name="Duangmal K."/>
        </authorList>
    </citation>
    <scope>NUCLEOTIDE SEQUENCE [LARGE SCALE GENOMIC DNA]</scope>
    <source>
        <strain evidence="13 14">KCTC 19886</strain>
    </source>
</reference>
<keyword evidence="9 10" id="KW-0133">Cell shape</keyword>
<keyword evidence="6 9" id="KW-0547">Nucleotide-binding</keyword>
<keyword evidence="8 9" id="KW-0131">Cell cycle</keyword>